<feature type="domain" description="POTRA" evidence="10">
    <location>
        <begin position="100"/>
        <end position="180"/>
    </location>
</feature>
<dbReference type="Pfam" id="PF01103">
    <property type="entry name" value="Omp85"/>
    <property type="match status" value="1"/>
</dbReference>
<dbReference type="PIRSF" id="PIRSF006076">
    <property type="entry name" value="OM_assembly_OMP85"/>
    <property type="match status" value="1"/>
</dbReference>
<dbReference type="PANTHER" id="PTHR12815">
    <property type="entry name" value="SORTING AND ASSEMBLY MACHINERY SAMM50 PROTEIN FAMILY MEMBER"/>
    <property type="match status" value="1"/>
</dbReference>
<dbReference type="Pfam" id="PF07244">
    <property type="entry name" value="POTRA"/>
    <property type="match status" value="4"/>
</dbReference>
<protein>
    <recommendedName>
        <fullName evidence="8 9">Outer membrane protein assembly factor BamA</fullName>
    </recommendedName>
</protein>
<feature type="domain" description="POTRA" evidence="10">
    <location>
        <begin position="32"/>
        <end position="99"/>
    </location>
</feature>
<evidence type="ECO:0000256" key="7">
    <source>
        <dbReference type="ARBA" id="ARBA00023237"/>
    </source>
</evidence>
<dbReference type="InterPro" id="IPR010827">
    <property type="entry name" value="BamA/TamA_POTRA"/>
</dbReference>
<dbReference type="EMBL" id="JBDKXB010000004">
    <property type="protein sequence ID" value="MEY6431644.1"/>
    <property type="molecule type" value="Genomic_DNA"/>
</dbReference>
<evidence type="ECO:0000256" key="4">
    <source>
        <dbReference type="ARBA" id="ARBA00022729"/>
    </source>
</evidence>
<dbReference type="InterPro" id="IPR034746">
    <property type="entry name" value="POTRA"/>
</dbReference>
<dbReference type="InterPro" id="IPR039910">
    <property type="entry name" value="D15-like"/>
</dbReference>
<feature type="domain" description="POTRA" evidence="10">
    <location>
        <begin position="274"/>
        <end position="352"/>
    </location>
</feature>
<dbReference type="Proteomes" id="UP001564408">
    <property type="component" value="Unassembled WGS sequence"/>
</dbReference>
<evidence type="ECO:0000259" key="10">
    <source>
        <dbReference type="PROSITE" id="PS51779"/>
    </source>
</evidence>
<proteinExistence type="inferred from homology"/>
<evidence type="ECO:0000256" key="9">
    <source>
        <dbReference type="NCBIfam" id="TIGR03303"/>
    </source>
</evidence>
<keyword evidence="7 8" id="KW-0998">Cell outer membrane</keyword>
<keyword evidence="2 8" id="KW-1134">Transmembrane beta strand</keyword>
<evidence type="ECO:0000256" key="6">
    <source>
        <dbReference type="ARBA" id="ARBA00023136"/>
    </source>
</evidence>
<comment type="caution">
    <text evidence="11">The sequence shown here is derived from an EMBL/GenBank/DDBJ whole genome shotgun (WGS) entry which is preliminary data.</text>
</comment>
<keyword evidence="12" id="KW-1185">Reference proteome</keyword>
<evidence type="ECO:0000256" key="3">
    <source>
        <dbReference type="ARBA" id="ARBA00022692"/>
    </source>
</evidence>
<evidence type="ECO:0000256" key="8">
    <source>
        <dbReference type="HAMAP-Rule" id="MF_01430"/>
    </source>
</evidence>
<keyword evidence="6 8" id="KW-0472">Membrane</keyword>
<gene>
    <name evidence="8 11" type="primary">bamA</name>
    <name evidence="11" type="ORF">ABC977_04390</name>
</gene>
<evidence type="ECO:0000313" key="11">
    <source>
        <dbReference type="EMBL" id="MEY6431644.1"/>
    </source>
</evidence>
<comment type="function">
    <text evidence="8">Part of the outer membrane protein assembly complex, which is involved in assembly and insertion of beta-barrel proteins into the outer membrane.</text>
</comment>
<feature type="domain" description="POTRA" evidence="10">
    <location>
        <begin position="355"/>
        <end position="429"/>
    </location>
</feature>
<dbReference type="PROSITE" id="PS51779">
    <property type="entry name" value="POTRA"/>
    <property type="match status" value="5"/>
</dbReference>
<dbReference type="PANTHER" id="PTHR12815:SF23">
    <property type="entry name" value="OUTER MEMBRANE PROTEIN ASSEMBLY FACTOR BAMA"/>
    <property type="match status" value="1"/>
</dbReference>
<dbReference type="RefSeq" id="WP_369666029.1">
    <property type="nucleotide sequence ID" value="NZ_JBDKXB010000004.1"/>
</dbReference>
<name>A0ABV4BCB8_9GAMM</name>
<evidence type="ECO:0000256" key="5">
    <source>
        <dbReference type="ARBA" id="ARBA00022737"/>
    </source>
</evidence>
<dbReference type="NCBIfam" id="TIGR03303">
    <property type="entry name" value="OM_YaeT"/>
    <property type="match status" value="1"/>
</dbReference>
<evidence type="ECO:0000313" key="12">
    <source>
        <dbReference type="Proteomes" id="UP001564408"/>
    </source>
</evidence>
<sequence length="776" mass="86247">MIGSVKGSLFFRRVALLAIVWLASHPLSASEFTIADIRVEGLQRIAPGTLFNYLPVSVGDRVTDSATAAIIRALYGTGFFDDIRVERDGNVLVIWVNERPAIAQIDIVGNRDIKTDDLKKGLSDIGLAEGRVFNRPMLDRIEMELKRQYFARGKYGVRIESTVSPLERNRVAIRIEIVEGVTARIRQINLIGAEAFTERELLGQFSLGASRWHSFYTKNDQYSKEKLAGDLEALRSFYLDRGYVEFEVKSTQVSISPDKSEIYITVVLDEGAQFRIGDIRLAGDLTLPSEQIFPLIQLRRGEVFSRAHTAESADRISRLLADEGYAFANVNTIPEIDSAEQTVSVTFFVDPGRRVYVRRINMQGNTKTRDEVLRREMRQLETAWFSADLVRQSRERLQRLGYFDDVSIETPAVPGSADQIDVNVAVVEKPSGNLMAGIGYSQSQGVLFNASVTQNNFLGTGKRVSFAFNTSSSNQLYQLAYTNPYYTVDGISRGFELSYRAIDFDELIGADYATDVGTAGVNFGLPITDTSRAGLALRYQYTKFKAGPASALAQDFVAQNGDEFHDFILTMSYTRDSRDQAIFPTRGTLQSLSGELALPGSDLQYYRINYRDRRFVPLTRRFVLAWRGDVGYGAGYGDTDELPFFENFYAGGPRTVRGWKESTLGPRETSNDLDPVGGNLRLTGGLELFAPPPIGGPFERTLRVGAFFDFGNVWATEASDLIAPTGFDIGDLRYSTGVSLSWMSPVGALSASLAYPLNDKSGDETQVFQFSFGQAF</sequence>
<dbReference type="Gene3D" id="2.40.160.50">
    <property type="entry name" value="membrane protein fhac: a member of the omp85/tpsb transporter family"/>
    <property type="match status" value="1"/>
</dbReference>
<dbReference type="HAMAP" id="MF_01430">
    <property type="entry name" value="OM_assembly_BamA"/>
    <property type="match status" value="1"/>
</dbReference>
<evidence type="ECO:0000256" key="1">
    <source>
        <dbReference type="ARBA" id="ARBA00004370"/>
    </source>
</evidence>
<keyword evidence="3 8" id="KW-0812">Transmembrane</keyword>
<evidence type="ECO:0000256" key="2">
    <source>
        <dbReference type="ARBA" id="ARBA00022452"/>
    </source>
</evidence>
<reference evidence="11 12" key="1">
    <citation type="submission" date="2024-05" db="EMBL/GenBank/DDBJ databases">
        <title>Genome Sequence and Characterization of the New Strain Purple Sulfur Bacterium of Genus Thioalkalicoccus.</title>
        <authorList>
            <person name="Bryantseva I.A."/>
            <person name="Kyndt J.A."/>
            <person name="Imhoff J.F."/>
        </authorList>
    </citation>
    <scope>NUCLEOTIDE SEQUENCE [LARGE SCALE GENOMIC DNA]</scope>
    <source>
        <strain evidence="11 12">Um2</strain>
    </source>
</reference>
<dbReference type="InterPro" id="IPR023707">
    <property type="entry name" value="OM_assembly_BamA"/>
</dbReference>
<keyword evidence="5 8" id="KW-0677">Repeat</keyword>
<comment type="subunit">
    <text evidence="8">Part of the Bam complex.</text>
</comment>
<dbReference type="Gene3D" id="3.10.20.310">
    <property type="entry name" value="membrane protein fhac"/>
    <property type="match status" value="5"/>
</dbReference>
<dbReference type="InterPro" id="IPR000184">
    <property type="entry name" value="Bac_surfAg_D15"/>
</dbReference>
<comment type="similarity">
    <text evidence="8">Belongs to the BamA family.</text>
</comment>
<feature type="domain" description="POTRA" evidence="10">
    <location>
        <begin position="183"/>
        <end position="271"/>
    </location>
</feature>
<keyword evidence="4 8" id="KW-0732">Signal</keyword>
<comment type="subcellular location">
    <subcellularLocation>
        <location evidence="8">Cell outer membrane</location>
    </subcellularLocation>
    <subcellularLocation>
        <location evidence="1">Membrane</location>
    </subcellularLocation>
</comment>
<accession>A0ABV4BCB8</accession>
<organism evidence="11 12">
    <name type="scientific">Thioalkalicoccus limnaeus</name>
    <dbReference type="NCBI Taxonomy" id="120681"/>
    <lineage>
        <taxon>Bacteria</taxon>
        <taxon>Pseudomonadati</taxon>
        <taxon>Pseudomonadota</taxon>
        <taxon>Gammaproteobacteria</taxon>
        <taxon>Chromatiales</taxon>
        <taxon>Chromatiaceae</taxon>
        <taxon>Thioalkalicoccus</taxon>
    </lineage>
</organism>